<feature type="compositionally biased region" description="Low complexity" evidence="1">
    <location>
        <begin position="382"/>
        <end position="395"/>
    </location>
</feature>
<organism evidence="2 3">
    <name type="scientific">Diplogelasinospora grovesii</name>
    <dbReference type="NCBI Taxonomy" id="303347"/>
    <lineage>
        <taxon>Eukaryota</taxon>
        <taxon>Fungi</taxon>
        <taxon>Dikarya</taxon>
        <taxon>Ascomycota</taxon>
        <taxon>Pezizomycotina</taxon>
        <taxon>Sordariomycetes</taxon>
        <taxon>Sordariomycetidae</taxon>
        <taxon>Sordariales</taxon>
        <taxon>Diplogelasinosporaceae</taxon>
        <taxon>Diplogelasinospora</taxon>
    </lineage>
</organism>
<gene>
    <name evidence="2" type="ORF">QBC46DRAFT_392319</name>
</gene>
<evidence type="ECO:0000313" key="3">
    <source>
        <dbReference type="Proteomes" id="UP001303473"/>
    </source>
</evidence>
<feature type="compositionally biased region" description="Low complexity" evidence="1">
    <location>
        <begin position="356"/>
        <end position="374"/>
    </location>
</feature>
<proteinExistence type="predicted"/>
<reference evidence="3" key="1">
    <citation type="journal article" date="2023" name="Mol. Phylogenet. Evol.">
        <title>Genome-scale phylogeny and comparative genomics of the fungal order Sordariales.</title>
        <authorList>
            <person name="Hensen N."/>
            <person name="Bonometti L."/>
            <person name="Westerberg I."/>
            <person name="Brannstrom I.O."/>
            <person name="Guillou S."/>
            <person name="Cros-Aarteil S."/>
            <person name="Calhoun S."/>
            <person name="Haridas S."/>
            <person name="Kuo A."/>
            <person name="Mondo S."/>
            <person name="Pangilinan J."/>
            <person name="Riley R."/>
            <person name="LaButti K."/>
            <person name="Andreopoulos B."/>
            <person name="Lipzen A."/>
            <person name="Chen C."/>
            <person name="Yan M."/>
            <person name="Daum C."/>
            <person name="Ng V."/>
            <person name="Clum A."/>
            <person name="Steindorff A."/>
            <person name="Ohm R.A."/>
            <person name="Martin F."/>
            <person name="Silar P."/>
            <person name="Natvig D.O."/>
            <person name="Lalanne C."/>
            <person name="Gautier V."/>
            <person name="Ament-Velasquez S.L."/>
            <person name="Kruys A."/>
            <person name="Hutchinson M.I."/>
            <person name="Powell A.J."/>
            <person name="Barry K."/>
            <person name="Miller A.N."/>
            <person name="Grigoriev I.V."/>
            <person name="Debuchy R."/>
            <person name="Gladieux P."/>
            <person name="Hiltunen Thoren M."/>
            <person name="Johannesson H."/>
        </authorList>
    </citation>
    <scope>NUCLEOTIDE SEQUENCE [LARGE SCALE GENOMIC DNA]</scope>
    <source>
        <strain evidence="3">CBS 340.73</strain>
    </source>
</reference>
<feature type="compositionally biased region" description="Polar residues" evidence="1">
    <location>
        <begin position="304"/>
        <end position="313"/>
    </location>
</feature>
<feature type="region of interest" description="Disordered" evidence="1">
    <location>
        <begin position="272"/>
        <end position="415"/>
    </location>
</feature>
<feature type="compositionally biased region" description="Polar residues" evidence="1">
    <location>
        <begin position="319"/>
        <end position="329"/>
    </location>
</feature>
<keyword evidence="3" id="KW-1185">Reference proteome</keyword>
<feature type="compositionally biased region" description="Pro residues" evidence="1">
    <location>
        <begin position="333"/>
        <end position="354"/>
    </location>
</feature>
<dbReference type="EMBL" id="MU853849">
    <property type="protein sequence ID" value="KAK3937642.1"/>
    <property type="molecule type" value="Genomic_DNA"/>
</dbReference>
<evidence type="ECO:0000313" key="2">
    <source>
        <dbReference type="EMBL" id="KAK3937642.1"/>
    </source>
</evidence>
<sequence length="682" mass="76801">MMGGAAGHMQRPGMVPPPPQNIVPAVLQEDLPVTISDIRKERLTPAEAREELSEFYVYTLEKINEGNDCDSDGDRKKTTWANVRITPVRNLSTKEAAHQVREINRTTIPISAKKATLSSSQQMQLDRILEALRCSDSQFYQTNLVQMHHKLVDKVVAVDQGVRAITHHKNHKDARGLLFRERNVRDKRHHGWSSKSKDWKPQHKTVKECVSITAYFKRSPKPEADAIALFHQREAEIQRGMRPPNPHITLGPEIPYPNMYQNMHQPMHQNMHQNVHQQMHPDVQRPSQHMPQPTAFPQDRPNASFASRGSTPTARFEQSVKQPFKQSENNNRKPPPSPRRSQSPGPPRRSPHPPQRARSPSSSSSSRSDFSYTSRTDKDDSSTMSPNTTSSSSDASSDHVHTRPRKGGIVLEGLNPCGLKNQAKYKATPHNNNNHNIGDRRMPGHFQNRPEYLPRKPVASTMPVDIEQITTNAYAAGRAAAQIETQEMAEKIAYASARAAAAGAAAGRPMGPGSGVGAGAAGAGRLPPRIIQGRTNGGVRTVLPVDVTGILHDKEDLLDRHMDNLHLGDDDDDLFLDDHIPPYPPSPSPYATRRRPLVADDWDRDRDARYPRRRMEDPRDRNVWDDDEEDIFVIPERSTRRAPPRDYGHADMPSRRPFMKVRPFASRPGLNIGTRREHRSYL</sequence>
<protein>
    <submittedName>
        <fullName evidence="2">Uncharacterized protein</fullName>
    </submittedName>
</protein>
<accession>A0AAN6N1V2</accession>
<dbReference type="AlphaFoldDB" id="A0AAN6N1V2"/>
<dbReference type="Proteomes" id="UP001303473">
    <property type="component" value="Unassembled WGS sequence"/>
</dbReference>
<comment type="caution">
    <text evidence="2">The sequence shown here is derived from an EMBL/GenBank/DDBJ whole genome shotgun (WGS) entry which is preliminary data.</text>
</comment>
<name>A0AAN6N1V2_9PEZI</name>
<evidence type="ECO:0000256" key="1">
    <source>
        <dbReference type="SAM" id="MobiDB-lite"/>
    </source>
</evidence>